<dbReference type="InterPro" id="IPR029365">
    <property type="entry name" value="TMEM238"/>
</dbReference>
<reference evidence="2" key="2">
    <citation type="submission" date="2025-09" db="UniProtKB">
        <authorList>
            <consortium name="Ensembl"/>
        </authorList>
    </citation>
    <scope>IDENTIFICATION</scope>
</reference>
<proteinExistence type="predicted"/>
<dbReference type="PANTHER" id="PTHR28613:SF2">
    <property type="entry name" value="TRANSMEMBRANE PROTEIN 238-LIKE"/>
    <property type="match status" value="1"/>
</dbReference>
<dbReference type="PANTHER" id="PTHR28613">
    <property type="entry name" value="SI:CH211-232M10.4-RELATED"/>
    <property type="match status" value="1"/>
</dbReference>
<dbReference type="AlphaFoldDB" id="A0A8C0FDY2"/>
<protein>
    <submittedName>
        <fullName evidence="2">Transmembrane protein 238 like</fullName>
    </submittedName>
</protein>
<keyword evidence="1" id="KW-0472">Membrane</keyword>
<evidence type="ECO:0000313" key="2">
    <source>
        <dbReference type="Ensembl" id="ENSBOBP00000017313.1"/>
    </source>
</evidence>
<evidence type="ECO:0000256" key="1">
    <source>
        <dbReference type="SAM" id="Phobius"/>
    </source>
</evidence>
<feature type="transmembrane region" description="Helical" evidence="1">
    <location>
        <begin position="67"/>
        <end position="89"/>
    </location>
</feature>
<evidence type="ECO:0000313" key="3">
    <source>
        <dbReference type="Proteomes" id="UP000694567"/>
    </source>
</evidence>
<keyword evidence="1" id="KW-0812">Transmembrane</keyword>
<dbReference type="Ensembl" id="ENSBOBT00000017705.1">
    <property type="protein sequence ID" value="ENSBOBP00000017313.1"/>
    <property type="gene ID" value="ENSBOBG00000010793.1"/>
</dbReference>
<keyword evidence="3" id="KW-1185">Reference proteome</keyword>
<reference evidence="2" key="1">
    <citation type="submission" date="2025-08" db="UniProtKB">
        <authorList>
            <consortium name="Ensembl"/>
        </authorList>
    </citation>
    <scope>IDENTIFICATION</scope>
</reference>
<feature type="transmembrane region" description="Helical" evidence="1">
    <location>
        <begin position="29"/>
        <end position="60"/>
    </location>
</feature>
<name>A0A8C0FDY2_BUBBB</name>
<keyword evidence="1" id="KW-1133">Transmembrane helix</keyword>
<dbReference type="Proteomes" id="UP000694567">
    <property type="component" value="Unplaced"/>
</dbReference>
<organism evidence="2 3">
    <name type="scientific">Bubo bubo</name>
    <name type="common">Eurasian eagle-owl</name>
    <name type="synonym">Strix bubo</name>
    <dbReference type="NCBI Taxonomy" id="30461"/>
    <lineage>
        <taxon>Eukaryota</taxon>
        <taxon>Metazoa</taxon>
        <taxon>Chordata</taxon>
        <taxon>Craniata</taxon>
        <taxon>Vertebrata</taxon>
        <taxon>Euteleostomi</taxon>
        <taxon>Archelosauria</taxon>
        <taxon>Archosauria</taxon>
        <taxon>Dinosauria</taxon>
        <taxon>Saurischia</taxon>
        <taxon>Theropoda</taxon>
        <taxon>Coelurosauria</taxon>
        <taxon>Aves</taxon>
        <taxon>Neognathae</taxon>
        <taxon>Neoaves</taxon>
        <taxon>Telluraves</taxon>
        <taxon>Strigiformes</taxon>
        <taxon>Strigidae</taxon>
        <taxon>Bubo</taxon>
    </lineage>
</organism>
<accession>A0A8C0FDY2</accession>
<dbReference type="Pfam" id="PF15125">
    <property type="entry name" value="TMEM238"/>
    <property type="match status" value="1"/>
</dbReference>
<sequence>QPTGHAVSVSWDAFPRAKGSPDASPPPDFLFLIGRCVGILLLAVLCDVIGLIILFLGIFAPLSSWDFFVYLGALLLASSLVFWIFWYTFNIEVSRLLLSTKTSVYMALCATELPRLGRFCQWGVYFQKSNGEQ</sequence>